<dbReference type="InterPro" id="IPR012452">
    <property type="entry name" value="DUF1657"/>
</dbReference>
<dbReference type="Pfam" id="PF07870">
    <property type="entry name" value="DUF1657"/>
    <property type="match status" value="1"/>
</dbReference>
<dbReference type="AlphaFoldDB" id="A0A220U6Z6"/>
<dbReference type="EMBL" id="CP022315">
    <property type="protein sequence ID" value="ASK63676.1"/>
    <property type="molecule type" value="Genomic_DNA"/>
</dbReference>
<dbReference type="Proteomes" id="UP000198312">
    <property type="component" value="Chromosome"/>
</dbReference>
<proteinExistence type="predicted"/>
<organism evidence="1 2">
    <name type="scientific">Virgibacillus phasianinus</name>
    <dbReference type="NCBI Taxonomy" id="2017483"/>
    <lineage>
        <taxon>Bacteria</taxon>
        <taxon>Bacillati</taxon>
        <taxon>Bacillota</taxon>
        <taxon>Bacilli</taxon>
        <taxon>Bacillales</taxon>
        <taxon>Bacillaceae</taxon>
        <taxon>Virgibacillus</taxon>
    </lineage>
</organism>
<name>A0A220U6Z6_9BACI</name>
<reference evidence="1 2" key="1">
    <citation type="submission" date="2017-07" db="EMBL/GenBank/DDBJ databases">
        <title>Virgibacillus sp. LM2416.</title>
        <authorList>
            <person name="Tak E.J."/>
            <person name="Bae J.-W."/>
        </authorList>
    </citation>
    <scope>NUCLEOTIDE SEQUENCE [LARGE SCALE GENOMIC DNA]</scope>
    <source>
        <strain evidence="1 2">LM2416</strain>
    </source>
</reference>
<protein>
    <recommendedName>
        <fullName evidence="3">DUF1657 domain-containing protein</fullName>
    </recommendedName>
</protein>
<dbReference type="OrthoDB" id="1684731at2"/>
<evidence type="ECO:0008006" key="3">
    <source>
        <dbReference type="Google" id="ProtNLM"/>
    </source>
</evidence>
<dbReference type="RefSeq" id="WP_089062935.1">
    <property type="nucleotide sequence ID" value="NZ_CP022315.1"/>
</dbReference>
<accession>A0A220U6Z6</accession>
<evidence type="ECO:0000313" key="2">
    <source>
        <dbReference type="Proteomes" id="UP000198312"/>
    </source>
</evidence>
<gene>
    <name evidence="1" type="ORF">CFK37_16675</name>
</gene>
<dbReference type="KEGG" id="vil:CFK37_16675"/>
<sequence>MTIGSQVKSCFSSLKSAEATLSILASKAQDQNTKQVYEETKMIIDEVKKDLQKQVIYLTKEEPQYKS</sequence>
<evidence type="ECO:0000313" key="1">
    <source>
        <dbReference type="EMBL" id="ASK63676.1"/>
    </source>
</evidence>
<keyword evidence="2" id="KW-1185">Reference proteome</keyword>